<evidence type="ECO:0000313" key="11">
    <source>
        <dbReference type="Proteomes" id="UP000541033"/>
    </source>
</evidence>
<proteinExistence type="inferred from homology"/>
<evidence type="ECO:0000256" key="5">
    <source>
        <dbReference type="ARBA" id="ARBA00050943"/>
    </source>
</evidence>
<dbReference type="GO" id="GO:0047617">
    <property type="term" value="F:fatty acyl-CoA hydrolase activity"/>
    <property type="evidence" value="ECO:0007669"/>
    <property type="project" value="UniProtKB-EC"/>
</dbReference>
<comment type="subunit">
    <text evidence="2">Homotetramer.</text>
</comment>
<dbReference type="EMBL" id="JAAMOX010000001">
    <property type="protein sequence ID" value="NIH53044.1"/>
    <property type="molecule type" value="Genomic_DNA"/>
</dbReference>
<keyword evidence="3 10" id="KW-0378">Hydrolase</keyword>
<sequence>MANTPETTGSLETLFETLTLESNGARTTEEIFVGKPMQTPHGRAFGGQILAQAIMAASQTIDRERVMHSMHGYFLRPGDTNVPMTYSVDRLYDGRSFSTRRTQVYQGGKPMLSMIASFQSTDPGLEHQKNFDMSSVPAPEDIPSLWDRYGSLAGTHPRVDWILQRPFDIRHTESPIFLGVEGAKVAHQAEWVKTLGPVPDAPEFHRAALAFASDYSILEPIQRRHGISWTTPGLSAASLDHAMWFHRPFRVDEWLLFVTESPSAQGGRGLSTGRVYSRDGVLVASLSQEGMVRVPEAPVVEDQTLV</sequence>
<dbReference type="GO" id="GO:0006637">
    <property type="term" value="P:acyl-CoA metabolic process"/>
    <property type="evidence" value="ECO:0007669"/>
    <property type="project" value="InterPro"/>
</dbReference>
<comment type="similarity">
    <text evidence="1">Belongs to the C/M/P thioester hydrolase family.</text>
</comment>
<accession>A0A7X5QZW2</accession>
<evidence type="ECO:0000259" key="9">
    <source>
        <dbReference type="Pfam" id="PF13622"/>
    </source>
</evidence>
<evidence type="ECO:0000256" key="7">
    <source>
        <dbReference type="ARBA" id="ARBA00079653"/>
    </source>
</evidence>
<dbReference type="Pfam" id="PF02551">
    <property type="entry name" value="Acyl_CoA_thio"/>
    <property type="match status" value="1"/>
</dbReference>
<dbReference type="InterPro" id="IPR049449">
    <property type="entry name" value="TesB_ACOT8-like_N"/>
</dbReference>
<name>A0A7X5QZW2_9MICO</name>
<evidence type="ECO:0000256" key="4">
    <source>
        <dbReference type="ARBA" id="ARBA00023098"/>
    </source>
</evidence>
<keyword evidence="11" id="KW-1185">Reference proteome</keyword>
<dbReference type="InterPro" id="IPR042171">
    <property type="entry name" value="Acyl-CoA_hotdog"/>
</dbReference>
<gene>
    <name evidence="10" type="ORF">FHX76_000912</name>
</gene>
<dbReference type="RefSeq" id="WP_386762569.1">
    <property type="nucleotide sequence ID" value="NZ_JAAMOX010000001.1"/>
</dbReference>
<dbReference type="FunFam" id="2.40.160.210:FF:000001">
    <property type="entry name" value="Acyl-CoA thioesterase II"/>
    <property type="match status" value="1"/>
</dbReference>
<organism evidence="10 11">
    <name type="scientific">Lysinibacter cavernae</name>
    <dbReference type="NCBI Taxonomy" id="1640652"/>
    <lineage>
        <taxon>Bacteria</taxon>
        <taxon>Bacillati</taxon>
        <taxon>Actinomycetota</taxon>
        <taxon>Actinomycetes</taxon>
        <taxon>Micrococcales</taxon>
        <taxon>Microbacteriaceae</taxon>
        <taxon>Lysinibacter</taxon>
    </lineage>
</organism>
<comment type="caution">
    <text evidence="10">The sequence shown here is derived from an EMBL/GenBank/DDBJ whole genome shotgun (WGS) entry which is preliminary data.</text>
</comment>
<dbReference type="GO" id="GO:0009062">
    <property type="term" value="P:fatty acid catabolic process"/>
    <property type="evidence" value="ECO:0007669"/>
    <property type="project" value="TreeGrafter"/>
</dbReference>
<dbReference type="CDD" id="cd03444">
    <property type="entry name" value="Thioesterase_II_repeat1"/>
    <property type="match status" value="1"/>
</dbReference>
<dbReference type="CDD" id="cd03445">
    <property type="entry name" value="Thioesterase_II_repeat2"/>
    <property type="match status" value="1"/>
</dbReference>
<evidence type="ECO:0000259" key="8">
    <source>
        <dbReference type="Pfam" id="PF02551"/>
    </source>
</evidence>
<feature type="domain" description="Acyl-CoA thioesterase 2 C-terminal" evidence="8">
    <location>
        <begin position="180"/>
        <end position="291"/>
    </location>
</feature>
<dbReference type="InterPro" id="IPR003703">
    <property type="entry name" value="Acyl_CoA_thio"/>
</dbReference>
<dbReference type="InterPro" id="IPR025652">
    <property type="entry name" value="TesB_C"/>
</dbReference>
<evidence type="ECO:0000256" key="3">
    <source>
        <dbReference type="ARBA" id="ARBA00022801"/>
    </source>
</evidence>
<dbReference type="Proteomes" id="UP000541033">
    <property type="component" value="Unassembled WGS sequence"/>
</dbReference>
<dbReference type="Pfam" id="PF13622">
    <property type="entry name" value="4HBT_3"/>
    <property type="match status" value="1"/>
</dbReference>
<dbReference type="Gene3D" id="2.40.160.210">
    <property type="entry name" value="Acyl-CoA thioesterase, double hotdog domain"/>
    <property type="match status" value="1"/>
</dbReference>
<evidence type="ECO:0000313" key="10">
    <source>
        <dbReference type="EMBL" id="NIH53044.1"/>
    </source>
</evidence>
<dbReference type="AlphaFoldDB" id="A0A7X5QZW2"/>
<protein>
    <recommendedName>
        <fullName evidence="6">Acyl-CoA thioesterase 2</fullName>
    </recommendedName>
    <alternativeName>
        <fullName evidence="7">Thioesterase II</fullName>
    </alternativeName>
</protein>
<feature type="domain" description="Acyl-CoA thioesterase-like N-terminal HotDog" evidence="9">
    <location>
        <begin position="39"/>
        <end position="119"/>
    </location>
</feature>
<keyword evidence="4" id="KW-0443">Lipid metabolism</keyword>
<comment type="catalytic activity">
    <reaction evidence="5">
        <text>a fatty acyl-CoA + H2O = a fatty acid + CoA + H(+)</text>
        <dbReference type="Rhea" id="RHEA:16781"/>
        <dbReference type="ChEBI" id="CHEBI:15377"/>
        <dbReference type="ChEBI" id="CHEBI:15378"/>
        <dbReference type="ChEBI" id="CHEBI:28868"/>
        <dbReference type="ChEBI" id="CHEBI:57287"/>
        <dbReference type="ChEBI" id="CHEBI:77636"/>
        <dbReference type="EC" id="3.1.2.20"/>
    </reaction>
    <physiologicalReaction direction="left-to-right" evidence="5">
        <dbReference type="Rhea" id="RHEA:16782"/>
    </physiologicalReaction>
</comment>
<dbReference type="InterPro" id="IPR029069">
    <property type="entry name" value="HotDog_dom_sf"/>
</dbReference>
<dbReference type="SUPFAM" id="SSF54637">
    <property type="entry name" value="Thioesterase/thiol ester dehydrase-isomerase"/>
    <property type="match status" value="2"/>
</dbReference>
<evidence type="ECO:0000256" key="1">
    <source>
        <dbReference type="ARBA" id="ARBA00006538"/>
    </source>
</evidence>
<dbReference type="PANTHER" id="PTHR11066">
    <property type="entry name" value="ACYL-COA THIOESTERASE"/>
    <property type="match status" value="1"/>
</dbReference>
<evidence type="ECO:0000256" key="2">
    <source>
        <dbReference type="ARBA" id="ARBA00011881"/>
    </source>
</evidence>
<reference evidence="10 11" key="1">
    <citation type="submission" date="2020-02" db="EMBL/GenBank/DDBJ databases">
        <title>Sequencing the genomes of 1000 actinobacteria strains.</title>
        <authorList>
            <person name="Klenk H.-P."/>
        </authorList>
    </citation>
    <scope>NUCLEOTIDE SEQUENCE [LARGE SCALE GENOMIC DNA]</scope>
    <source>
        <strain evidence="10 11">DSM 27960</strain>
    </source>
</reference>
<dbReference type="PANTHER" id="PTHR11066:SF34">
    <property type="entry name" value="ACYL-COENZYME A THIOESTERASE 8"/>
    <property type="match status" value="1"/>
</dbReference>
<evidence type="ECO:0000256" key="6">
    <source>
        <dbReference type="ARBA" id="ARBA00071120"/>
    </source>
</evidence>